<dbReference type="Pfam" id="PF05046">
    <property type="entry name" value="Img2"/>
    <property type="match status" value="1"/>
</dbReference>
<dbReference type="PANTHER" id="PTHR13477:SF0">
    <property type="entry name" value="LARGE RIBOSOMAL SUBUNIT PROTEIN ML49"/>
    <property type="match status" value="1"/>
</dbReference>
<keyword evidence="8" id="KW-0396">Initiation factor</keyword>
<dbReference type="EMBL" id="SNSC02000024">
    <property type="protein sequence ID" value="TID14040.1"/>
    <property type="molecule type" value="Genomic_DNA"/>
</dbReference>
<evidence type="ECO:0000256" key="4">
    <source>
        <dbReference type="ARBA" id="ARBA00023128"/>
    </source>
</evidence>
<keyword evidence="5" id="KW-0687">Ribonucleoprotein</keyword>
<dbReference type="GO" id="GO:0005762">
    <property type="term" value="C:mitochondrial large ribosomal subunit"/>
    <property type="evidence" value="ECO:0007669"/>
    <property type="project" value="TreeGrafter"/>
</dbReference>
<dbReference type="GO" id="GO:0003743">
    <property type="term" value="F:translation initiation factor activity"/>
    <property type="evidence" value="ECO:0007669"/>
    <property type="project" value="UniProtKB-KW"/>
</dbReference>
<dbReference type="STRING" id="86259.A0A4Z1NJQ2"/>
<dbReference type="PANTHER" id="PTHR13477">
    <property type="entry name" value="MITOCHONDRIAL 39S RIBOSOMAL PROTEIN L49"/>
    <property type="match status" value="1"/>
</dbReference>
<sequence>MALRTAVYSSCLVAARATQFQSLPFSTAAPLRDVLRGEPSPKSPVADPLNKSTRPQPAAPPSIPKPASSSKPTLPVTPPIPQLLPYHVLRSRTRNLPVYLDWKAGGNLKQTQIRKIVGDTKTLSRDLAKELQIDPRLVTVGKVSGHVVIKGHFKQKVEAFLKAKGF</sequence>
<dbReference type="AlphaFoldDB" id="A0A4Z1NJQ2"/>
<accession>A0A4Z1NJQ2</accession>
<evidence type="ECO:0000256" key="2">
    <source>
        <dbReference type="ARBA" id="ARBA00005677"/>
    </source>
</evidence>
<name>A0A4Z1NJQ2_9PEZI</name>
<feature type="region of interest" description="Disordered" evidence="7">
    <location>
        <begin position="34"/>
        <end position="76"/>
    </location>
</feature>
<evidence type="ECO:0000256" key="5">
    <source>
        <dbReference type="ARBA" id="ARBA00023274"/>
    </source>
</evidence>
<dbReference type="InterPro" id="IPR007740">
    <property type="entry name" value="Ribosomal_mL49"/>
</dbReference>
<evidence type="ECO:0000313" key="9">
    <source>
        <dbReference type="Proteomes" id="UP000298493"/>
    </source>
</evidence>
<organism evidence="8 9">
    <name type="scientific">Venturia nashicola</name>
    <dbReference type="NCBI Taxonomy" id="86259"/>
    <lineage>
        <taxon>Eukaryota</taxon>
        <taxon>Fungi</taxon>
        <taxon>Dikarya</taxon>
        <taxon>Ascomycota</taxon>
        <taxon>Pezizomycotina</taxon>
        <taxon>Dothideomycetes</taxon>
        <taxon>Pleosporomycetidae</taxon>
        <taxon>Venturiales</taxon>
        <taxon>Venturiaceae</taxon>
        <taxon>Venturia</taxon>
    </lineage>
</organism>
<evidence type="ECO:0000256" key="1">
    <source>
        <dbReference type="ARBA" id="ARBA00004173"/>
    </source>
</evidence>
<keyword evidence="3" id="KW-0689">Ribosomal protein</keyword>
<reference evidence="8 9" key="1">
    <citation type="submission" date="2019-04" db="EMBL/GenBank/DDBJ databases">
        <title>High contiguity whole genome sequence and gene annotation resource for two Venturia nashicola isolates.</title>
        <authorList>
            <person name="Prokchorchik M."/>
            <person name="Won K."/>
            <person name="Lee Y."/>
            <person name="Choi E.D."/>
            <person name="Segonzac C."/>
            <person name="Sohn K.H."/>
        </authorList>
    </citation>
    <scope>NUCLEOTIDE SEQUENCE [LARGE SCALE GENOMIC DNA]</scope>
    <source>
        <strain evidence="8 9">PRI2</strain>
    </source>
</reference>
<keyword evidence="9" id="KW-1185">Reference proteome</keyword>
<comment type="similarity">
    <text evidence="2">Belongs to the mitochondrion-specific ribosomal protein mL49 family.</text>
</comment>
<gene>
    <name evidence="8" type="ORF">E6O75_ATG07272</name>
</gene>
<evidence type="ECO:0000256" key="6">
    <source>
        <dbReference type="ARBA" id="ARBA00035191"/>
    </source>
</evidence>
<dbReference type="GO" id="GO:0003735">
    <property type="term" value="F:structural constituent of ribosome"/>
    <property type="evidence" value="ECO:0007669"/>
    <property type="project" value="InterPro"/>
</dbReference>
<dbReference type="Gene3D" id="3.30.780.10">
    <property type="entry name" value="SUI1-like domain"/>
    <property type="match status" value="1"/>
</dbReference>
<comment type="subcellular location">
    <subcellularLocation>
        <location evidence="1">Mitochondrion</location>
    </subcellularLocation>
</comment>
<evidence type="ECO:0000256" key="3">
    <source>
        <dbReference type="ARBA" id="ARBA00022980"/>
    </source>
</evidence>
<evidence type="ECO:0000313" key="8">
    <source>
        <dbReference type="EMBL" id="TID14040.1"/>
    </source>
</evidence>
<protein>
    <recommendedName>
        <fullName evidence="6">Large ribosomal subunit protein mL49</fullName>
    </recommendedName>
</protein>
<comment type="caution">
    <text evidence="8">The sequence shown here is derived from an EMBL/GenBank/DDBJ whole genome shotgun (WGS) entry which is preliminary data.</text>
</comment>
<keyword evidence="8" id="KW-0648">Protein biosynthesis</keyword>
<dbReference type="Proteomes" id="UP000298493">
    <property type="component" value="Unassembled WGS sequence"/>
</dbReference>
<keyword evidence="4" id="KW-0496">Mitochondrion</keyword>
<evidence type="ECO:0000256" key="7">
    <source>
        <dbReference type="SAM" id="MobiDB-lite"/>
    </source>
</evidence>
<proteinExistence type="inferred from homology"/>